<dbReference type="CDD" id="cd16462">
    <property type="entry name" value="RING-H2_Pep3p-like"/>
    <property type="match status" value="1"/>
</dbReference>
<evidence type="ECO:0000313" key="10">
    <source>
        <dbReference type="EMBL" id="KAK3169338.1"/>
    </source>
</evidence>
<dbReference type="InterPro" id="IPR000547">
    <property type="entry name" value="Clathrin_H-chain/VPS_repeat"/>
</dbReference>
<gene>
    <name evidence="10" type="ORF">OEA41_008721</name>
</gene>
<proteinExistence type="inferred from homology"/>
<evidence type="ECO:0000256" key="6">
    <source>
        <dbReference type="ARBA" id="ARBA00029433"/>
    </source>
</evidence>
<keyword evidence="5" id="KW-0472">Membrane</keyword>
<sequence length="959" mass="107196">MTNMQELDDASLPIFKVERVQLQFSISSDFVAAQVANNVLVLALSTGRILRIDLDSPSDIDDIDLPKKTSEVGLIRRMFLDPSASHLVITTTYGENYYLHTQSRQPKPLSRLKGVAIESIAWNPSVPTASTREILIGAADGNVYEDYIEPSSEFYRSQEKYLKAVYKVPDGPVAGLWVDLIPGRSDTRRVILASPNKLLHFVGRIGRHGQEGSGSIFTKLFETEAPTLHEVNRGIQGSASALVVSPDSPEPQSADNGDGERTYAWLSGQGVLHGRLRTATASASLGSTVFNNSKMISRSHIPASENAMGRKRPTQEPIAGVALSQWHVLCLVDGRIVALQKLDERVVYDQVVLEPGDSALCLLTDQKKNTYWLFTTQDIFEIVITDEDREVWKIMLNSQQFGLASQYAKTPSQKDAVAMASGDHLISKGQYLEAANVYGKSSRPFEQVALTFIDHGEQDALRRYLLTKIGTYKKSSIMQRTMIASWLVEIFMSKLNSLDDTITTKAQLTEKTNTAETKDELAVIRKEFEDFVSRYKADLDRQTTYEIISSHGREQELLSYATAIDDYNYVLSYWVQRERWQESLDVLKKQTDPSIFYRYSSVLMVHTPTELVDILMRHPDLDPLKLIPALLNYNKTNPSIPLQQNQAVRYLLFCINALHTTIPAIHNTLISIYASHPSPSESALLSYISIHSLSNPPPYDTDFAFRLCIQHSRVQSAVHIYTSMGSYASAVDLALKNDEIDLASLVADRPPSTDTALRKRLWLAVAKKVISQQGIGSVKTAIDFLKRCDLLRIEDLIPFFPDFVVIDEFKYEICAALESYSRSIASLESEMDASAATAESIKTDIKQLDRRYAIVEPGERCRVCELPLLSRQFFVFPSCQHGFHSDCLGKKVLQGSGLTVRGRIRELQAQIGRGGRREKEGRELDALVAGQCILCGDLAIKLIEEPFVSDADDGEEWAI</sequence>
<comment type="caution">
    <text evidence="10">The sequence shown here is derived from an EMBL/GenBank/DDBJ whole genome shotgun (WGS) entry which is preliminary data.</text>
</comment>
<name>A0AAD9Z2I1_9LECA</name>
<evidence type="ECO:0008006" key="12">
    <source>
        <dbReference type="Google" id="ProtNLM"/>
    </source>
</evidence>
<keyword evidence="4" id="KW-0862">Zinc</keyword>
<dbReference type="Pfam" id="PF26148">
    <property type="entry name" value="VPS18_RING_C"/>
    <property type="match status" value="1"/>
</dbReference>
<keyword evidence="3" id="KW-0863">Zinc-finger</keyword>
<dbReference type="GO" id="GO:0006904">
    <property type="term" value="P:vesicle docking involved in exocytosis"/>
    <property type="evidence" value="ECO:0007669"/>
    <property type="project" value="TreeGrafter"/>
</dbReference>
<dbReference type="GO" id="GO:0007032">
    <property type="term" value="P:endosome organization"/>
    <property type="evidence" value="ECO:0007669"/>
    <property type="project" value="TreeGrafter"/>
</dbReference>
<dbReference type="GO" id="GO:0008270">
    <property type="term" value="F:zinc ion binding"/>
    <property type="evidence" value="ECO:0007669"/>
    <property type="project" value="UniProtKB-KW"/>
</dbReference>
<organism evidence="10 11">
    <name type="scientific">Lepraria neglecta</name>
    <dbReference type="NCBI Taxonomy" id="209136"/>
    <lineage>
        <taxon>Eukaryota</taxon>
        <taxon>Fungi</taxon>
        <taxon>Dikarya</taxon>
        <taxon>Ascomycota</taxon>
        <taxon>Pezizomycotina</taxon>
        <taxon>Lecanoromycetes</taxon>
        <taxon>OSLEUM clade</taxon>
        <taxon>Lecanoromycetidae</taxon>
        <taxon>Lecanorales</taxon>
        <taxon>Lecanorineae</taxon>
        <taxon>Stereocaulaceae</taxon>
        <taxon>Lepraria</taxon>
    </lineage>
</organism>
<dbReference type="Pfam" id="PF05131">
    <property type="entry name" value="Pep3_Vps18"/>
    <property type="match status" value="1"/>
</dbReference>
<dbReference type="GO" id="GO:0005768">
    <property type="term" value="C:endosome"/>
    <property type="evidence" value="ECO:0007669"/>
    <property type="project" value="TreeGrafter"/>
</dbReference>
<evidence type="ECO:0000256" key="7">
    <source>
        <dbReference type="PROSITE-ProRule" id="PRU01006"/>
    </source>
</evidence>
<reference evidence="10" key="1">
    <citation type="submission" date="2022-11" db="EMBL/GenBank/DDBJ databases">
        <title>Chromosomal genome sequence assembly and mating type (MAT) locus characterization of the leprose asexual lichenized fungus Lepraria neglecta (Nyl.) Erichsen.</title>
        <authorList>
            <person name="Allen J.L."/>
            <person name="Pfeffer B."/>
        </authorList>
    </citation>
    <scope>NUCLEOTIDE SEQUENCE</scope>
    <source>
        <strain evidence="10">Allen 5258</strain>
    </source>
</reference>
<evidence type="ECO:0000256" key="2">
    <source>
        <dbReference type="ARBA" id="ARBA00022723"/>
    </source>
</evidence>
<dbReference type="SUPFAM" id="SSF101908">
    <property type="entry name" value="Putative isomerase YbhE"/>
    <property type="match status" value="1"/>
</dbReference>
<keyword evidence="11" id="KW-1185">Reference proteome</keyword>
<dbReference type="PROSITE" id="PS50236">
    <property type="entry name" value="CHCR"/>
    <property type="match status" value="1"/>
</dbReference>
<dbReference type="AlphaFoldDB" id="A0AAD9Z2I1"/>
<evidence type="ECO:0000259" key="8">
    <source>
        <dbReference type="Pfam" id="PF05131"/>
    </source>
</evidence>
<feature type="domain" description="Pep3/Vps18 beta-propeller" evidence="8">
    <location>
        <begin position="13"/>
        <end position="384"/>
    </location>
</feature>
<dbReference type="GO" id="GO:0048284">
    <property type="term" value="P:organelle fusion"/>
    <property type="evidence" value="ECO:0007669"/>
    <property type="project" value="TreeGrafter"/>
</dbReference>
<comment type="subcellular location">
    <subcellularLocation>
        <location evidence="6">Endomembrane system</location>
        <topology evidence="6">Peripheral membrane protein</topology>
        <orientation evidence="6">Cytoplasmic side</orientation>
    </subcellularLocation>
</comment>
<feature type="domain" description="Pep3/Vps18 RING C-terminal" evidence="9">
    <location>
        <begin position="855"/>
        <end position="941"/>
    </location>
</feature>
<dbReference type="EMBL" id="JASNWA010000009">
    <property type="protein sequence ID" value="KAK3169338.1"/>
    <property type="molecule type" value="Genomic_DNA"/>
</dbReference>
<comment type="similarity">
    <text evidence="1">Belongs to the VPS18 family.</text>
</comment>
<dbReference type="PANTHER" id="PTHR23323">
    <property type="entry name" value="VACUOLAR PROTEIN SORTING-ASSOCIATED PROTEIN"/>
    <property type="match status" value="1"/>
</dbReference>
<dbReference type="GO" id="GO:0006886">
    <property type="term" value="P:intracellular protein transport"/>
    <property type="evidence" value="ECO:0007669"/>
    <property type="project" value="UniProtKB-UniRule"/>
</dbReference>
<dbReference type="GO" id="GO:0007033">
    <property type="term" value="P:vacuole organization"/>
    <property type="evidence" value="ECO:0007669"/>
    <property type="project" value="TreeGrafter"/>
</dbReference>
<feature type="repeat" description="CHCR" evidence="7">
    <location>
        <begin position="614"/>
        <end position="778"/>
    </location>
</feature>
<dbReference type="GO" id="GO:0030897">
    <property type="term" value="C:HOPS complex"/>
    <property type="evidence" value="ECO:0007669"/>
    <property type="project" value="TreeGrafter"/>
</dbReference>
<dbReference type="InterPro" id="IPR058919">
    <property type="entry name" value="Pep3/Vps18_RING_C"/>
</dbReference>
<dbReference type="GO" id="GO:0030674">
    <property type="term" value="F:protein-macromolecule adaptor activity"/>
    <property type="evidence" value="ECO:0007669"/>
    <property type="project" value="TreeGrafter"/>
</dbReference>
<dbReference type="Proteomes" id="UP001276659">
    <property type="component" value="Unassembled WGS sequence"/>
</dbReference>
<evidence type="ECO:0000256" key="1">
    <source>
        <dbReference type="ARBA" id="ARBA00010454"/>
    </source>
</evidence>
<dbReference type="InterPro" id="IPR007810">
    <property type="entry name" value="Pep3/Vps18_beta-prop"/>
</dbReference>
<evidence type="ECO:0000256" key="5">
    <source>
        <dbReference type="ARBA" id="ARBA00023136"/>
    </source>
</evidence>
<dbReference type="PANTHER" id="PTHR23323:SF26">
    <property type="entry name" value="VACUOLAR PROTEIN SORTING-ASSOCIATED PROTEIN 18 HOMOLOG"/>
    <property type="match status" value="1"/>
</dbReference>
<evidence type="ECO:0000256" key="4">
    <source>
        <dbReference type="ARBA" id="ARBA00022833"/>
    </source>
</evidence>
<evidence type="ECO:0000256" key="3">
    <source>
        <dbReference type="ARBA" id="ARBA00022771"/>
    </source>
</evidence>
<evidence type="ECO:0000259" key="9">
    <source>
        <dbReference type="Pfam" id="PF26148"/>
    </source>
</evidence>
<evidence type="ECO:0000313" key="11">
    <source>
        <dbReference type="Proteomes" id="UP001276659"/>
    </source>
</evidence>
<keyword evidence="2" id="KW-0479">Metal-binding</keyword>
<protein>
    <recommendedName>
        <fullName evidence="12">Pep3/Vps18/deep orange domain-containing protein</fullName>
    </recommendedName>
</protein>
<accession>A0AAD9Z2I1</accession>